<dbReference type="Proteomes" id="UP000241209">
    <property type="component" value="Unassembled WGS sequence"/>
</dbReference>
<name>A0A2T4PSS3_9STAP</name>
<dbReference type="STRING" id="1167632.GCA_000286335_01208"/>
<reference evidence="2 3" key="1">
    <citation type="journal article" date="2016" name="Front. Microbiol.">
        <title>Comprehensive Phylogenetic Analysis of Bovine Non-aureus Staphylococci Species Based on Whole-Genome Sequencing.</title>
        <authorList>
            <person name="Naushad S."/>
            <person name="Barkema H.W."/>
            <person name="Luby C."/>
            <person name="Condas L.A."/>
            <person name="Nobrega D.B."/>
            <person name="Carson D.A."/>
            <person name="De Buck J."/>
        </authorList>
    </citation>
    <scope>NUCLEOTIDE SEQUENCE [LARGE SCALE GENOMIC DNA]</scope>
    <source>
        <strain evidence="2 3">SNUC 2204</strain>
    </source>
</reference>
<sequence length="60" mass="7410">MKKFLSNEHGFLLPFLLGILFIYSAFLSFYLVQYSYKLNIYHNLEQYYQQEIKIMINKEY</sequence>
<evidence type="ECO:0000256" key="1">
    <source>
        <dbReference type="SAM" id="Phobius"/>
    </source>
</evidence>
<keyword evidence="1" id="KW-0472">Membrane</keyword>
<keyword evidence="1" id="KW-1133">Transmembrane helix</keyword>
<dbReference type="EMBL" id="PZFK01000015">
    <property type="protein sequence ID" value="PTI29385.1"/>
    <property type="molecule type" value="Genomic_DNA"/>
</dbReference>
<keyword evidence="1" id="KW-0812">Transmembrane</keyword>
<evidence type="ECO:0000313" key="2">
    <source>
        <dbReference type="EMBL" id="PTI29385.1"/>
    </source>
</evidence>
<comment type="caution">
    <text evidence="2">The sequence shown here is derived from an EMBL/GenBank/DDBJ whole genome shotgun (WGS) entry which is preliminary data.</text>
</comment>
<evidence type="ECO:0000313" key="3">
    <source>
        <dbReference type="Proteomes" id="UP000241209"/>
    </source>
</evidence>
<proteinExistence type="predicted"/>
<dbReference type="AlphaFoldDB" id="A0A2T4PSS3"/>
<protein>
    <submittedName>
        <fullName evidence="2">Uncharacterized protein</fullName>
    </submittedName>
</protein>
<feature type="transmembrane region" description="Helical" evidence="1">
    <location>
        <begin position="12"/>
        <end position="32"/>
    </location>
</feature>
<organism evidence="2 3">
    <name type="scientific">Mammaliicoccus vitulinus</name>
    <dbReference type="NCBI Taxonomy" id="71237"/>
    <lineage>
        <taxon>Bacteria</taxon>
        <taxon>Bacillati</taxon>
        <taxon>Bacillota</taxon>
        <taxon>Bacilli</taxon>
        <taxon>Bacillales</taxon>
        <taxon>Staphylococcaceae</taxon>
        <taxon>Mammaliicoccus</taxon>
    </lineage>
</organism>
<gene>
    <name evidence="2" type="ORF">BU072_08495</name>
</gene>
<accession>A0A2T4PSS3</accession>